<evidence type="ECO:0000256" key="1">
    <source>
        <dbReference type="ARBA" id="ARBA00022670"/>
    </source>
</evidence>
<evidence type="ECO:0000313" key="8">
    <source>
        <dbReference type="EMBL" id="MFD0847149.1"/>
    </source>
</evidence>
<dbReference type="RefSeq" id="WP_381485589.1">
    <property type="nucleotide sequence ID" value="NZ_JBHTIK010000001.1"/>
</dbReference>
<evidence type="ECO:0000256" key="6">
    <source>
        <dbReference type="RuleBase" id="RU003797"/>
    </source>
</evidence>
<keyword evidence="4" id="KW-0862">Zinc</keyword>
<dbReference type="SUPFAM" id="SSF47781">
    <property type="entry name" value="RuvA domain 2-like"/>
    <property type="match status" value="1"/>
</dbReference>
<dbReference type="InterPro" id="IPR001405">
    <property type="entry name" value="UPF0758"/>
</dbReference>
<dbReference type="InterPro" id="IPR010994">
    <property type="entry name" value="RuvA_2-like"/>
</dbReference>
<evidence type="ECO:0000256" key="2">
    <source>
        <dbReference type="ARBA" id="ARBA00022723"/>
    </source>
</evidence>
<dbReference type="InterPro" id="IPR020891">
    <property type="entry name" value="UPF0758_CS"/>
</dbReference>
<sequence>MADTDSDSGADTGHRARMRARILQGGGDAFHDYELLEYLLGLAIPRRDTKPLAKALIARFQSFAAVISAEPRDLKRVAGVGDAVIATLGFVRAAALRLQRANVYGKPVLAGWQALLDYLHADMAHLGRERFRVLFLDSRNVLIADEAMSDGTVNQTSVYVREVIHRALDLGATALILVHNHPSGDPKPSRDDIQLTNHVRDAARVLGIQLHDHIVIGREGHASFKALGLL</sequence>
<comment type="similarity">
    <text evidence="6">Belongs to the UPF0758 family.</text>
</comment>
<evidence type="ECO:0000256" key="3">
    <source>
        <dbReference type="ARBA" id="ARBA00022801"/>
    </source>
</evidence>
<evidence type="ECO:0000256" key="5">
    <source>
        <dbReference type="ARBA" id="ARBA00023049"/>
    </source>
</evidence>
<keyword evidence="1" id="KW-0645">Protease</keyword>
<dbReference type="CDD" id="cd08071">
    <property type="entry name" value="MPN_DUF2466"/>
    <property type="match status" value="1"/>
</dbReference>
<gene>
    <name evidence="8" type="primary">radC</name>
    <name evidence="8" type="ORF">ACFQ00_02315</name>
</gene>
<dbReference type="NCBIfam" id="TIGR00608">
    <property type="entry name" value="radc"/>
    <property type="match status" value="1"/>
</dbReference>
<organism evidence="8 9">
    <name type="scientific">Sphingosinicella xenopeptidilytica</name>
    <dbReference type="NCBI Taxonomy" id="364098"/>
    <lineage>
        <taxon>Bacteria</taxon>
        <taxon>Pseudomonadati</taxon>
        <taxon>Pseudomonadota</taxon>
        <taxon>Alphaproteobacteria</taxon>
        <taxon>Sphingomonadales</taxon>
        <taxon>Sphingosinicellaceae</taxon>
        <taxon>Sphingosinicella</taxon>
    </lineage>
</organism>
<dbReference type="InterPro" id="IPR037518">
    <property type="entry name" value="MPN"/>
</dbReference>
<dbReference type="Pfam" id="PF04002">
    <property type="entry name" value="RadC"/>
    <property type="match status" value="1"/>
</dbReference>
<keyword evidence="5" id="KW-0482">Metalloprotease</keyword>
<reference evidence="9" key="1">
    <citation type="journal article" date="2019" name="Int. J. Syst. Evol. Microbiol.">
        <title>The Global Catalogue of Microorganisms (GCM) 10K type strain sequencing project: providing services to taxonomists for standard genome sequencing and annotation.</title>
        <authorList>
            <consortium name="The Broad Institute Genomics Platform"/>
            <consortium name="The Broad Institute Genome Sequencing Center for Infectious Disease"/>
            <person name="Wu L."/>
            <person name="Ma J."/>
        </authorList>
    </citation>
    <scope>NUCLEOTIDE SEQUENCE [LARGE SCALE GENOMIC DNA]</scope>
    <source>
        <strain evidence="9">CCUG 52537</strain>
    </source>
</reference>
<feature type="domain" description="MPN" evidence="7">
    <location>
        <begin position="108"/>
        <end position="230"/>
    </location>
</feature>
<keyword evidence="9" id="KW-1185">Reference proteome</keyword>
<protein>
    <submittedName>
        <fullName evidence="8">DNA repair protein RadC</fullName>
    </submittedName>
</protein>
<dbReference type="PROSITE" id="PS50249">
    <property type="entry name" value="MPN"/>
    <property type="match status" value="1"/>
</dbReference>
<keyword evidence="3" id="KW-0378">Hydrolase</keyword>
<name>A0ABW3BZU7_SPHXN</name>
<accession>A0ABW3BZU7</accession>
<dbReference type="PANTHER" id="PTHR30471">
    <property type="entry name" value="DNA REPAIR PROTEIN RADC"/>
    <property type="match status" value="1"/>
</dbReference>
<proteinExistence type="inferred from homology"/>
<dbReference type="SUPFAM" id="SSF102712">
    <property type="entry name" value="JAB1/MPN domain"/>
    <property type="match status" value="1"/>
</dbReference>
<dbReference type="Proteomes" id="UP001597124">
    <property type="component" value="Unassembled WGS sequence"/>
</dbReference>
<keyword evidence="2" id="KW-0479">Metal-binding</keyword>
<evidence type="ECO:0000313" key="9">
    <source>
        <dbReference type="Proteomes" id="UP001597124"/>
    </source>
</evidence>
<dbReference type="InterPro" id="IPR025657">
    <property type="entry name" value="RadC_JAB"/>
</dbReference>
<dbReference type="NCBIfam" id="NF000642">
    <property type="entry name" value="PRK00024.1"/>
    <property type="match status" value="1"/>
</dbReference>
<dbReference type="PROSITE" id="PS01302">
    <property type="entry name" value="UPF0758"/>
    <property type="match status" value="1"/>
</dbReference>
<evidence type="ECO:0000259" key="7">
    <source>
        <dbReference type="PROSITE" id="PS50249"/>
    </source>
</evidence>
<dbReference type="EMBL" id="JBHTIK010000001">
    <property type="protein sequence ID" value="MFD0847149.1"/>
    <property type="molecule type" value="Genomic_DNA"/>
</dbReference>
<comment type="caution">
    <text evidence="8">The sequence shown here is derived from an EMBL/GenBank/DDBJ whole genome shotgun (WGS) entry which is preliminary data.</text>
</comment>
<dbReference type="PANTHER" id="PTHR30471:SF3">
    <property type="entry name" value="UPF0758 PROTEIN YEES-RELATED"/>
    <property type="match status" value="1"/>
</dbReference>
<evidence type="ECO:0000256" key="4">
    <source>
        <dbReference type="ARBA" id="ARBA00022833"/>
    </source>
</evidence>
<dbReference type="Gene3D" id="3.40.140.10">
    <property type="entry name" value="Cytidine Deaminase, domain 2"/>
    <property type="match status" value="1"/>
</dbReference>